<name>A0ACB7ZPI4_9AGAM</name>
<gene>
    <name evidence="1" type="ORF">BJ138DRAFT_1120772</name>
</gene>
<dbReference type="EMBL" id="MU269254">
    <property type="protein sequence ID" value="KAH7903069.1"/>
    <property type="molecule type" value="Genomic_DNA"/>
</dbReference>
<proteinExistence type="predicted"/>
<dbReference type="Proteomes" id="UP000790377">
    <property type="component" value="Unassembled WGS sequence"/>
</dbReference>
<keyword evidence="2" id="KW-1185">Reference proteome</keyword>
<organism evidence="1 2">
    <name type="scientific">Hygrophoropsis aurantiaca</name>
    <dbReference type="NCBI Taxonomy" id="72124"/>
    <lineage>
        <taxon>Eukaryota</taxon>
        <taxon>Fungi</taxon>
        <taxon>Dikarya</taxon>
        <taxon>Basidiomycota</taxon>
        <taxon>Agaricomycotina</taxon>
        <taxon>Agaricomycetes</taxon>
        <taxon>Agaricomycetidae</taxon>
        <taxon>Boletales</taxon>
        <taxon>Coniophorineae</taxon>
        <taxon>Hygrophoropsidaceae</taxon>
        <taxon>Hygrophoropsis</taxon>
    </lineage>
</organism>
<evidence type="ECO:0000313" key="2">
    <source>
        <dbReference type="Proteomes" id="UP000790377"/>
    </source>
</evidence>
<comment type="caution">
    <text evidence="1">The sequence shown here is derived from an EMBL/GenBank/DDBJ whole genome shotgun (WGS) entry which is preliminary data.</text>
</comment>
<sequence length="252" mass="27476">MLTLRPPLQSGASTVQMSKSGHGDTEAQATTPTALANHTPYNRAGAAKPTISTPEDRADYIDFTVPVLDDNDDTSPIPFMWMMADFNQVDETWTLSGTFLSEYILDTFAHHLEITALLDHDSESQKKIPNPRGALALATVAVERAFRCYATGTLVFPDSKALKAFSGSNWSRKTEQVMGSLDHTTARAWKKIIAGATPYIGAHKARLLGKSIQRPTKMVSARSQCYEPDSESNDPMDSSEVDGDGTGEQDSF</sequence>
<protein>
    <submittedName>
        <fullName evidence="1">Uncharacterized protein</fullName>
    </submittedName>
</protein>
<evidence type="ECO:0000313" key="1">
    <source>
        <dbReference type="EMBL" id="KAH7903069.1"/>
    </source>
</evidence>
<reference evidence="1" key="1">
    <citation type="journal article" date="2021" name="New Phytol.">
        <title>Evolutionary innovations through gain and loss of genes in the ectomycorrhizal Boletales.</title>
        <authorList>
            <person name="Wu G."/>
            <person name="Miyauchi S."/>
            <person name="Morin E."/>
            <person name="Kuo A."/>
            <person name="Drula E."/>
            <person name="Varga T."/>
            <person name="Kohler A."/>
            <person name="Feng B."/>
            <person name="Cao Y."/>
            <person name="Lipzen A."/>
            <person name="Daum C."/>
            <person name="Hundley H."/>
            <person name="Pangilinan J."/>
            <person name="Johnson J."/>
            <person name="Barry K."/>
            <person name="LaButti K."/>
            <person name="Ng V."/>
            <person name="Ahrendt S."/>
            <person name="Min B."/>
            <person name="Choi I.G."/>
            <person name="Park H."/>
            <person name="Plett J.M."/>
            <person name="Magnuson J."/>
            <person name="Spatafora J.W."/>
            <person name="Nagy L.G."/>
            <person name="Henrissat B."/>
            <person name="Grigoriev I.V."/>
            <person name="Yang Z.L."/>
            <person name="Xu J."/>
            <person name="Martin F.M."/>
        </authorList>
    </citation>
    <scope>NUCLEOTIDE SEQUENCE</scope>
    <source>
        <strain evidence="1">ATCC 28755</strain>
    </source>
</reference>
<accession>A0ACB7ZPI4</accession>